<keyword evidence="1" id="KW-0479">Metal-binding</keyword>
<evidence type="ECO:0000313" key="5">
    <source>
        <dbReference type="Proteomes" id="UP000277928"/>
    </source>
</evidence>
<dbReference type="OMA" id="QKFKNRC"/>
<name>A0A3P6TR39_LITSI</name>
<protein>
    <recommendedName>
        <fullName evidence="3">C2H2-type domain-containing protein</fullName>
    </recommendedName>
</protein>
<dbReference type="Proteomes" id="UP000277928">
    <property type="component" value="Unassembled WGS sequence"/>
</dbReference>
<dbReference type="OrthoDB" id="2687452at2759"/>
<accession>A0A3P6TR39</accession>
<proteinExistence type="predicted"/>
<evidence type="ECO:0000259" key="3">
    <source>
        <dbReference type="PROSITE" id="PS50157"/>
    </source>
</evidence>
<dbReference type="AlphaFoldDB" id="A0A3P6TR39"/>
<dbReference type="InterPro" id="IPR013087">
    <property type="entry name" value="Znf_C2H2_type"/>
</dbReference>
<organism evidence="4 5">
    <name type="scientific">Litomosoides sigmodontis</name>
    <name type="common">Filarial nematode worm</name>
    <dbReference type="NCBI Taxonomy" id="42156"/>
    <lineage>
        <taxon>Eukaryota</taxon>
        <taxon>Metazoa</taxon>
        <taxon>Ecdysozoa</taxon>
        <taxon>Nematoda</taxon>
        <taxon>Chromadorea</taxon>
        <taxon>Rhabditida</taxon>
        <taxon>Spirurina</taxon>
        <taxon>Spiruromorpha</taxon>
        <taxon>Filarioidea</taxon>
        <taxon>Onchocercidae</taxon>
        <taxon>Litomosoides</taxon>
    </lineage>
</organism>
<feature type="domain" description="C2H2-type" evidence="3">
    <location>
        <begin position="219"/>
        <end position="246"/>
    </location>
</feature>
<feature type="region of interest" description="Disordered" evidence="2">
    <location>
        <begin position="1"/>
        <end position="27"/>
    </location>
</feature>
<keyword evidence="5" id="KW-1185">Reference proteome</keyword>
<gene>
    <name evidence="4" type="ORF">NLS_LOCUS7322</name>
</gene>
<evidence type="ECO:0000313" key="4">
    <source>
        <dbReference type="EMBL" id="VDK85849.1"/>
    </source>
</evidence>
<dbReference type="SMART" id="SM00355">
    <property type="entry name" value="ZnF_C2H2"/>
    <property type="match status" value="3"/>
</dbReference>
<keyword evidence="1" id="KW-0863">Zinc-finger</keyword>
<keyword evidence="1" id="KW-0862">Zinc</keyword>
<dbReference type="PROSITE" id="PS00028">
    <property type="entry name" value="ZINC_FINGER_C2H2_1"/>
    <property type="match status" value="3"/>
</dbReference>
<reference evidence="4 5" key="1">
    <citation type="submission" date="2018-08" db="EMBL/GenBank/DDBJ databases">
        <authorList>
            <person name="Laetsch R D."/>
            <person name="Stevens L."/>
            <person name="Kumar S."/>
            <person name="Blaxter L. M."/>
        </authorList>
    </citation>
    <scope>NUCLEOTIDE SEQUENCE [LARGE SCALE GENOMIC DNA]</scope>
</reference>
<evidence type="ECO:0000256" key="1">
    <source>
        <dbReference type="PROSITE-ProRule" id="PRU00042"/>
    </source>
</evidence>
<dbReference type="STRING" id="42156.A0A3P6TR39"/>
<sequence length="483" mass="53437">MDDETPKSTHGSKTLRRERNSVSTLRSHSMKANLQFMGTKNEEMIKPASLNVPFSEDVTSHVLSFKCIFCNAYIFTLQSFMIHLKSSHSNEDISEMLNNQFRSCIAWVEKEKVVIVAYAFPRGDDDVDVYWNTNDNGSSNSDTSLCSLKSSNRCDDLEDEKQEAANNGGSVSTVTSGTVSNEQTSLDGARDGASNNVPTLLAESTRRRQMSSFEKMMALTCQKCGQKFKNRCMLTRHAIEHKRASNPYRCTADGCLDSYAEKRKLIAHINYKHTELSRKEREVMVMKGDALLRELRNISSIESTTTDNAGLHFPSLSEAETISISVTATNAADGDQSLMPPSSSITDIISSNHILRNMVESVGRDQSDEMLSKTVKSVNFNNVDTAPCFGNLTASKCSATDATQHSRSVKSGRSGKMEVCAVSSTILKRNSGSRSLAAVPELLGSDVTNKRRPKRRNESLLTAKYFVKSEFSTKTGKTRKNII</sequence>
<dbReference type="EMBL" id="UYRX01000739">
    <property type="protein sequence ID" value="VDK85849.1"/>
    <property type="molecule type" value="Genomic_DNA"/>
</dbReference>
<feature type="region of interest" description="Disordered" evidence="2">
    <location>
        <begin position="157"/>
        <end position="198"/>
    </location>
</feature>
<dbReference type="PROSITE" id="PS50157">
    <property type="entry name" value="ZINC_FINGER_C2H2_2"/>
    <property type="match status" value="1"/>
</dbReference>
<dbReference type="GO" id="GO:0008270">
    <property type="term" value="F:zinc ion binding"/>
    <property type="evidence" value="ECO:0007669"/>
    <property type="project" value="UniProtKB-KW"/>
</dbReference>
<evidence type="ECO:0000256" key="2">
    <source>
        <dbReference type="SAM" id="MobiDB-lite"/>
    </source>
</evidence>
<dbReference type="Gene3D" id="3.30.160.60">
    <property type="entry name" value="Classic Zinc Finger"/>
    <property type="match status" value="1"/>
</dbReference>
<feature type="compositionally biased region" description="Low complexity" evidence="2">
    <location>
        <begin position="166"/>
        <end position="181"/>
    </location>
</feature>